<dbReference type="VEuPathDB" id="TriTrypDB:TEOVI_000041900"/>
<evidence type="ECO:0000313" key="3">
    <source>
        <dbReference type="Proteomes" id="UP000195570"/>
    </source>
</evidence>
<dbReference type="RefSeq" id="XP_067078633.1">
    <property type="nucleotide sequence ID" value="XM_067222532.1"/>
</dbReference>
<evidence type="ECO:0000256" key="1">
    <source>
        <dbReference type="SAM" id="MobiDB-lite"/>
    </source>
</evidence>
<dbReference type="EMBL" id="CZPT02000721">
    <property type="protein sequence ID" value="SCU67301.1"/>
    <property type="molecule type" value="Genomic_DNA"/>
</dbReference>
<evidence type="ECO:0000313" key="2">
    <source>
        <dbReference type="EMBL" id="SCU67301.1"/>
    </source>
</evidence>
<dbReference type="AlphaFoldDB" id="A0A1G4I5W6"/>
<feature type="region of interest" description="Disordered" evidence="1">
    <location>
        <begin position="322"/>
        <end position="376"/>
    </location>
</feature>
<reference evidence="2" key="1">
    <citation type="submission" date="2016-09" db="EMBL/GenBank/DDBJ databases">
        <authorList>
            <person name="Hebert L."/>
            <person name="Moumen B."/>
        </authorList>
    </citation>
    <scope>NUCLEOTIDE SEQUENCE [LARGE SCALE GENOMIC DNA]</scope>
    <source>
        <strain evidence="2">OVI</strain>
    </source>
</reference>
<proteinExistence type="predicted"/>
<protein>
    <submittedName>
        <fullName evidence="2">Uncharacterized protein</fullName>
    </submittedName>
</protein>
<accession>A0A1G4I5W6</accession>
<gene>
    <name evidence="2" type="ORF">TEOVI_000041900</name>
</gene>
<dbReference type="Proteomes" id="UP000195570">
    <property type="component" value="Unassembled WGS sequence"/>
</dbReference>
<keyword evidence="3" id="KW-1185">Reference proteome</keyword>
<dbReference type="GeneID" id="92374359"/>
<organism evidence="2 3">
    <name type="scientific">Trypanosoma equiperdum</name>
    <dbReference type="NCBI Taxonomy" id="5694"/>
    <lineage>
        <taxon>Eukaryota</taxon>
        <taxon>Discoba</taxon>
        <taxon>Euglenozoa</taxon>
        <taxon>Kinetoplastea</taxon>
        <taxon>Metakinetoplastina</taxon>
        <taxon>Trypanosomatida</taxon>
        <taxon>Trypanosomatidae</taxon>
        <taxon>Trypanosoma</taxon>
    </lineage>
</organism>
<sequence>MSVFPPGRDSQNVVVRSNVGVPSGPDVTLVASAPLLLVSTAAVHSLSGSHSKLKTSHPGLAVRRMFEPQELCAIREDALREYLRMKMADELSDVERMEADARERLVEQALFFFEALATRNVEKCKKLARGRELLYFIERLKDREAIEDQRRYALEEALREEGRAEWRREVEEKAAYGEYLRAFEEWKREQENTVRAACAFVMGTEVRYRRGVVAEESDAWEELWRKEREQREEAERIAYENFYNSPEQVILREERERVEGKLRQKYERQMARHLKEQEQIVKSCKHGRGNTSIFEGPKASKKCASCGVSFDKDLGYYVRSYGKTIPPPPPLPESMLDSAKPKFAASHMPGTQSGVQPTPVPPPTSEGKLPPIGKKR</sequence>
<comment type="caution">
    <text evidence="2">The sequence shown here is derived from an EMBL/GenBank/DDBJ whole genome shotgun (WGS) entry which is preliminary data.</text>
</comment>
<name>A0A1G4I5W6_TRYEQ</name>